<feature type="domain" description="Integrator complex subunit 5 C-terminal" evidence="1">
    <location>
        <begin position="3"/>
        <end position="72"/>
    </location>
</feature>
<dbReference type="Pfam" id="PF14838">
    <property type="entry name" value="INTS5_C"/>
    <property type="match status" value="1"/>
</dbReference>
<feature type="non-terminal residue" evidence="2">
    <location>
        <position position="81"/>
    </location>
</feature>
<evidence type="ECO:0000259" key="1">
    <source>
        <dbReference type="Pfam" id="PF14838"/>
    </source>
</evidence>
<evidence type="ECO:0000313" key="2">
    <source>
        <dbReference type="EMBL" id="NXU60047.1"/>
    </source>
</evidence>
<dbReference type="PANTHER" id="PTHR31697">
    <property type="entry name" value="INTEGRATOR COMPLEX SUBUNIT 5"/>
    <property type="match status" value="1"/>
</dbReference>
<protein>
    <submittedName>
        <fullName evidence="2">INT5 protein</fullName>
    </submittedName>
</protein>
<dbReference type="PANTHER" id="PTHR31697:SF2">
    <property type="entry name" value="INTEGRATOR COMPLEX SUBUNIT 5"/>
    <property type="match status" value="1"/>
</dbReference>
<organism evidence="2 3">
    <name type="scientific">Turnix velox</name>
    <name type="common">Little buttonquail</name>
    <dbReference type="NCBI Taxonomy" id="2529409"/>
    <lineage>
        <taxon>Eukaryota</taxon>
        <taxon>Metazoa</taxon>
        <taxon>Chordata</taxon>
        <taxon>Craniata</taxon>
        <taxon>Vertebrata</taxon>
        <taxon>Euteleostomi</taxon>
        <taxon>Archelosauria</taxon>
        <taxon>Archosauria</taxon>
        <taxon>Dinosauria</taxon>
        <taxon>Saurischia</taxon>
        <taxon>Theropoda</taxon>
        <taxon>Coelurosauria</taxon>
        <taxon>Aves</taxon>
        <taxon>Neognathae</taxon>
        <taxon>Neoaves</taxon>
        <taxon>Charadriiformes</taxon>
        <taxon>Turnicidae</taxon>
        <taxon>Turnix</taxon>
    </lineage>
</organism>
<keyword evidence="3" id="KW-1185">Reference proteome</keyword>
<dbReference type="GO" id="GO:0034472">
    <property type="term" value="P:snRNA 3'-end processing"/>
    <property type="evidence" value="ECO:0007669"/>
    <property type="project" value="TreeGrafter"/>
</dbReference>
<dbReference type="InterPro" id="IPR029444">
    <property type="entry name" value="INTS5_C"/>
</dbReference>
<dbReference type="AlphaFoldDB" id="A0A7L3M0E8"/>
<evidence type="ECO:0000313" key="3">
    <source>
        <dbReference type="Proteomes" id="UP000582182"/>
    </source>
</evidence>
<dbReference type="OrthoDB" id="69088at2759"/>
<reference evidence="2 3" key="1">
    <citation type="submission" date="2019-09" db="EMBL/GenBank/DDBJ databases">
        <title>Bird 10,000 Genomes (B10K) Project - Family phase.</title>
        <authorList>
            <person name="Zhang G."/>
        </authorList>
    </citation>
    <scope>NUCLEOTIDE SEQUENCE [LARGE SCALE GENOMIC DNA]</scope>
    <source>
        <strain evidence="2">B10K-DU-029-46</strain>
    </source>
</reference>
<feature type="non-terminal residue" evidence="2">
    <location>
        <position position="1"/>
    </location>
</feature>
<dbReference type="Proteomes" id="UP000582182">
    <property type="component" value="Unassembled WGS sequence"/>
</dbReference>
<dbReference type="EMBL" id="VZTY01062030">
    <property type="protein sequence ID" value="NXU60047.1"/>
    <property type="molecule type" value="Genomic_DNA"/>
</dbReference>
<sequence>VCELFPHLAPFEVHLLLLGVWDYLRENSPLPQKFTFQPQKGFFTRDFSREGEAGGKHLALLHNVLHKNIHRLGGLAARFRP</sequence>
<proteinExistence type="predicted"/>
<name>A0A7L3M0E8_9CHAR</name>
<dbReference type="GO" id="GO:0032039">
    <property type="term" value="C:integrator complex"/>
    <property type="evidence" value="ECO:0007669"/>
    <property type="project" value="InterPro"/>
</dbReference>
<accession>A0A7L3M0E8</accession>
<gene>
    <name evidence="2" type="primary">Ints5_2</name>
    <name evidence="2" type="ORF">TURVEL_R13818</name>
</gene>
<comment type="caution">
    <text evidence="2">The sequence shown here is derived from an EMBL/GenBank/DDBJ whole genome shotgun (WGS) entry which is preliminary data.</text>
</comment>
<dbReference type="InterPro" id="IPR040316">
    <property type="entry name" value="INTS5"/>
</dbReference>